<dbReference type="GO" id="GO:0006304">
    <property type="term" value="P:DNA modification"/>
    <property type="evidence" value="ECO:0007669"/>
    <property type="project" value="InterPro"/>
</dbReference>
<dbReference type="SUPFAM" id="SSF53335">
    <property type="entry name" value="S-adenosyl-L-methionine-dependent methyltransferases"/>
    <property type="match status" value="1"/>
</dbReference>
<evidence type="ECO:0000256" key="1">
    <source>
        <dbReference type="ARBA" id="ARBA00011900"/>
    </source>
</evidence>
<evidence type="ECO:0000256" key="2">
    <source>
        <dbReference type="ARBA" id="ARBA00022603"/>
    </source>
</evidence>
<dbReference type="InterPro" id="IPR029063">
    <property type="entry name" value="SAM-dependent_MTases_sf"/>
</dbReference>
<keyword evidence="4" id="KW-0949">S-adenosyl-L-methionine</keyword>
<evidence type="ECO:0000256" key="3">
    <source>
        <dbReference type="ARBA" id="ARBA00022679"/>
    </source>
</evidence>
<reference evidence="7" key="1">
    <citation type="submission" date="2024-02" db="EMBL/GenBank/DDBJ databases">
        <title>Tomenella chthoni gen. nov. sp. nov., a member of the family Jonesiaceae isolated from bat guano.</title>
        <authorList>
            <person name="Miller S.L."/>
            <person name="King J."/>
            <person name="Sankaranarayanan K."/>
            <person name="Lawson P.A."/>
        </authorList>
    </citation>
    <scope>NUCLEOTIDE SEQUENCE</scope>
    <source>
        <strain evidence="7">BS-20</strain>
    </source>
</reference>
<keyword evidence="3" id="KW-0808">Transferase</keyword>
<proteinExistence type="predicted"/>
<dbReference type="InterPro" id="IPR050953">
    <property type="entry name" value="N4_N6_ade-DNA_methylase"/>
</dbReference>
<dbReference type="EMBL" id="CP146203">
    <property type="protein sequence ID" value="XBH20412.1"/>
    <property type="molecule type" value="Genomic_DNA"/>
</dbReference>
<feature type="domain" description="Type II methyltransferase M.TaqI-like" evidence="6">
    <location>
        <begin position="939"/>
        <end position="983"/>
    </location>
</feature>
<evidence type="ECO:0000313" key="7">
    <source>
        <dbReference type="EMBL" id="XBH20412.1"/>
    </source>
</evidence>
<dbReference type="Pfam" id="PF07669">
    <property type="entry name" value="Eco57I"/>
    <property type="match status" value="1"/>
</dbReference>
<dbReference type="PANTHER" id="PTHR33841:SF1">
    <property type="entry name" value="DNA METHYLTRANSFERASE A"/>
    <property type="match status" value="1"/>
</dbReference>
<dbReference type="EC" id="2.1.1.72" evidence="1"/>
<evidence type="ECO:0000256" key="5">
    <source>
        <dbReference type="ARBA" id="ARBA00047942"/>
    </source>
</evidence>
<dbReference type="PANTHER" id="PTHR33841">
    <property type="entry name" value="DNA METHYLTRANSFERASE YEEA-RELATED"/>
    <property type="match status" value="1"/>
</dbReference>
<protein>
    <recommendedName>
        <fullName evidence="1">site-specific DNA-methyltransferase (adenine-specific)</fullName>
        <ecNumber evidence="1">2.1.1.72</ecNumber>
    </recommendedName>
</protein>
<evidence type="ECO:0000256" key="4">
    <source>
        <dbReference type="ARBA" id="ARBA00022691"/>
    </source>
</evidence>
<name>A0AAU7DSY4_9MICO</name>
<evidence type="ECO:0000259" key="6">
    <source>
        <dbReference type="Pfam" id="PF07669"/>
    </source>
</evidence>
<organism evidence="7">
    <name type="scientific">Jonesiaceae bacterium BS-20</name>
    <dbReference type="NCBI Taxonomy" id="3120821"/>
    <lineage>
        <taxon>Bacteria</taxon>
        <taxon>Bacillati</taxon>
        <taxon>Actinomycetota</taxon>
        <taxon>Actinomycetes</taxon>
        <taxon>Micrococcales</taxon>
        <taxon>Jonesiaceae</taxon>
    </lineage>
</organism>
<dbReference type="Gene3D" id="3.40.50.150">
    <property type="entry name" value="Vaccinia Virus protein VP39"/>
    <property type="match status" value="2"/>
</dbReference>
<gene>
    <name evidence="7" type="ORF">V5R04_09140</name>
</gene>
<keyword evidence="2 7" id="KW-0489">Methyltransferase</keyword>
<dbReference type="InterPro" id="IPR011639">
    <property type="entry name" value="MethylTrfase_TaqI-like_dom"/>
</dbReference>
<dbReference type="GO" id="GO:0009007">
    <property type="term" value="F:site-specific DNA-methyltransferase (adenine-specific) activity"/>
    <property type="evidence" value="ECO:0007669"/>
    <property type="project" value="UniProtKB-EC"/>
</dbReference>
<comment type="catalytic activity">
    <reaction evidence="5">
        <text>a 2'-deoxyadenosine in DNA + S-adenosyl-L-methionine = an N(6)-methyl-2'-deoxyadenosine in DNA + S-adenosyl-L-homocysteine + H(+)</text>
        <dbReference type="Rhea" id="RHEA:15197"/>
        <dbReference type="Rhea" id="RHEA-COMP:12418"/>
        <dbReference type="Rhea" id="RHEA-COMP:12419"/>
        <dbReference type="ChEBI" id="CHEBI:15378"/>
        <dbReference type="ChEBI" id="CHEBI:57856"/>
        <dbReference type="ChEBI" id="CHEBI:59789"/>
        <dbReference type="ChEBI" id="CHEBI:90615"/>
        <dbReference type="ChEBI" id="CHEBI:90616"/>
        <dbReference type="EC" id="2.1.1.72"/>
    </reaction>
</comment>
<dbReference type="GO" id="GO:0032259">
    <property type="term" value="P:methylation"/>
    <property type="evidence" value="ECO:0007669"/>
    <property type="project" value="UniProtKB-KW"/>
</dbReference>
<sequence>MAQHAQVVSDAIIVGSEWISEHFFTSDGTKETFNAFVLERRKAWDADGKNGISTPLARLSARRAELERRITALYPSEEEGNVDVRAASEQVYADLIGVLGYTNAGLDVSENGPLIELSQAGQTGAAPVKLLKARPADSLEELLTKSTETAGGESAEAQTLFEPYAPTEEDKPVASVSGLLSKLFVAEDGPNYVLVFSGRWVLLAQKERWAEGRYLAIDLQLVLERNDDRRGKELDRALTCITAQSVAPQVDNSVWWDEVLDASIKHTVGVSQDLRDGVRTSIEIIGNEVVARRREQVLAPLPPEQAQELAKQALRYLYRILFLLYAESSPELGVLPINTPEYEAGYSLDRLREMCFTPMNSPKTQHGTHLYESLNVLFELVGGMRGADVSAPDSTSDGEDSLSFTDDEGSSYAQELVFNDLRADLFLPSATALIDEVGLGNLQMQKVLEQLLLSKKAKGKDRGYISYAELGINQLGAVYEGLMSYTGFFAEDDLYEVAKDGDSSKGSWVVPVERSVGIAAKDFVQEVNTESGEKSPVIHERGSFVFRLAGRERQQSASYYTPEVLTRFTVGQALEELLDQNGEKTTAAEILNLTICEPALGSGAFAIEATRQLAAEYLKRRQEELGTRIEPDQHAIELQKVKAYIALHQVYGVDLNGTAVELAEISLWLDTMVSGLVAPWFGLHLRRGNSLIGARRAIFNQTQVDKKAHLKQTPTDIPMSVLAQEMNEGKVGSTTSGKIFHFLLPHEGWGAAADSKEAKSLAPDEAKDLRTWRNSIKNKLDKSLVKELISLSHRVESLWQLTLRRLQIAEQEIRRDVDVWGLDAPASGGAVERKQIEESLQNPHGAYQRLRRVMDAWNALWFWPLIGTGGVQPPTLEEWIDGLKGILGVHSEYKARGTRDTGVVESFARIGSWEELGEAEEWDLQFAGVQRISVLKEKYPWLAITEDIAKTQGFFHWELDFATVFANGGFDLQVGNPPWVRPYSDVEGLLAEGDPWFQLKNKATQAEVAQKREAVLEQVGLRELVVNGTADVGVTATFVGATSTYPELSGLAPDLYRAFMLQTWRNSSAGGIVSLLHPETHFTDEKAGPLRCATYPRLRRHWQFINELSLFEIHHLVSYGVHVYGVAQKVEFLNASNLYHPETVVRSFQHDGLGPEPGVKNDLGKWDQSSHAHRISKVTVDTLDVWNRVLGRTGESILSTPMVYSVNTSVEHALEVLSVNPRVSALKPEFSAGWNETIDRQKGYFDVAWGQPEAWKETILQGPNFHVGLPFFKQPNKGMKNNLDWSEVDLETLAPEASPYTSYKPVPSKQDYDSAYTHWGENGEIPARDHYRIAWRAMAANTGERTLISTIIPPGTAHIHGVASVGIPNQTAETLFCLAAFSQSLSLDFSVRAAPKSGIHASTFGRLPFVQDHPLSSELALRAARLNCLTDAYSDLWNDAFDPAWQAMTWAPHRDYNGKVSLGDIEPAWSAATPLRNATARRQALVEIDALVALMLGLSADELCTVYRTQFAVLYGYEKKNLYDANGRQVPNSIAGEYRKKGESLTSEERTFPKTELDCDAAEELTGHRPSRYTYEFPFETNDREADMRAAYAFFEDKLKTMETAR</sequence>
<accession>A0AAU7DSY4</accession>